<dbReference type="GO" id="GO:0005886">
    <property type="term" value="C:plasma membrane"/>
    <property type="evidence" value="ECO:0007669"/>
    <property type="project" value="TreeGrafter"/>
</dbReference>
<dbReference type="InterPro" id="IPR003661">
    <property type="entry name" value="HisK_dim/P_dom"/>
</dbReference>
<evidence type="ECO:0000256" key="8">
    <source>
        <dbReference type="ARBA" id="ARBA00023026"/>
    </source>
</evidence>
<dbReference type="GO" id="GO:0000155">
    <property type="term" value="F:phosphorelay sensor kinase activity"/>
    <property type="evidence" value="ECO:0007669"/>
    <property type="project" value="InterPro"/>
</dbReference>
<dbReference type="SUPFAM" id="SSF47384">
    <property type="entry name" value="Homodimeric domain of signal transducing histidine kinase"/>
    <property type="match status" value="1"/>
</dbReference>
<dbReference type="GO" id="GO:0009927">
    <property type="term" value="F:histidine phosphotransfer kinase activity"/>
    <property type="evidence" value="ECO:0007669"/>
    <property type="project" value="TreeGrafter"/>
</dbReference>
<dbReference type="Gene3D" id="3.40.50.2300">
    <property type="match status" value="2"/>
</dbReference>
<comment type="function">
    <text evidence="9">Member of the two-component regulatory system BvgS/BvgA. Phosphorylates BvgA via a four-step phosphorelay in response to environmental signals.</text>
</comment>
<dbReference type="Gene3D" id="1.10.287.130">
    <property type="match status" value="1"/>
</dbReference>
<dbReference type="PROSITE" id="PS50109">
    <property type="entry name" value="HIS_KIN"/>
    <property type="match status" value="1"/>
</dbReference>
<evidence type="ECO:0000259" key="14">
    <source>
        <dbReference type="PROSITE" id="PS50112"/>
    </source>
</evidence>
<keyword evidence="8" id="KW-0843">Virulence</keyword>
<accession>C3X938</accession>
<dbReference type="Pfam" id="PF00072">
    <property type="entry name" value="Response_reg"/>
    <property type="match status" value="2"/>
</dbReference>
<dbReference type="InterPro" id="IPR035965">
    <property type="entry name" value="PAS-like_dom_sf"/>
</dbReference>
<dbReference type="NCBIfam" id="TIGR00229">
    <property type="entry name" value="sensory_box"/>
    <property type="match status" value="2"/>
</dbReference>
<dbReference type="HOGENOM" id="CLU_000445_114_15_4"/>
<keyword evidence="7" id="KW-0902">Two-component regulatory system</keyword>
<dbReference type="Gene3D" id="3.30.565.10">
    <property type="entry name" value="Histidine kinase-like ATPase, C-terminal domain"/>
    <property type="match status" value="1"/>
</dbReference>
<organism evidence="16 17">
    <name type="scientific">Oxalobacter formigenes OXCC13</name>
    <dbReference type="NCBI Taxonomy" id="556269"/>
    <lineage>
        <taxon>Bacteria</taxon>
        <taxon>Pseudomonadati</taxon>
        <taxon>Pseudomonadota</taxon>
        <taxon>Betaproteobacteria</taxon>
        <taxon>Burkholderiales</taxon>
        <taxon>Oxalobacteraceae</taxon>
        <taxon>Oxalobacter</taxon>
    </lineage>
</organism>
<dbReference type="PRINTS" id="PR00344">
    <property type="entry name" value="BCTRLSENSOR"/>
</dbReference>
<gene>
    <name evidence="16" type="ORF">OFBG_00742</name>
</gene>
<dbReference type="SMART" id="SM00448">
    <property type="entry name" value="REC"/>
    <property type="match status" value="2"/>
</dbReference>
<dbReference type="InterPro" id="IPR000700">
    <property type="entry name" value="PAS-assoc_C"/>
</dbReference>
<evidence type="ECO:0000256" key="6">
    <source>
        <dbReference type="ARBA" id="ARBA00022777"/>
    </source>
</evidence>
<dbReference type="SMART" id="SM00387">
    <property type="entry name" value="HATPase_c"/>
    <property type="match status" value="1"/>
</dbReference>
<dbReference type="AlphaFoldDB" id="C3X938"/>
<dbReference type="InterPro" id="IPR036097">
    <property type="entry name" value="HisK_dim/P_sf"/>
</dbReference>
<dbReference type="Pfam" id="PF08447">
    <property type="entry name" value="PAS_3"/>
    <property type="match status" value="1"/>
</dbReference>
<keyword evidence="3 11" id="KW-0597">Phosphoprotein</keyword>
<proteinExistence type="predicted"/>
<evidence type="ECO:0000256" key="10">
    <source>
        <dbReference type="ARBA" id="ARBA00070152"/>
    </source>
</evidence>
<evidence type="ECO:0000256" key="4">
    <source>
        <dbReference type="ARBA" id="ARBA00022679"/>
    </source>
</evidence>
<dbReference type="EC" id="2.7.13.3" evidence="2"/>
<feature type="domain" description="Histidine kinase" evidence="12">
    <location>
        <begin position="421"/>
        <end position="644"/>
    </location>
</feature>
<evidence type="ECO:0000256" key="5">
    <source>
        <dbReference type="ARBA" id="ARBA00022729"/>
    </source>
</evidence>
<protein>
    <recommendedName>
        <fullName evidence="10">Virulence sensor protein BvgS</fullName>
        <ecNumber evidence="2">2.7.13.3</ecNumber>
    </recommendedName>
</protein>
<evidence type="ECO:0000256" key="2">
    <source>
        <dbReference type="ARBA" id="ARBA00012438"/>
    </source>
</evidence>
<dbReference type="InterPro" id="IPR005467">
    <property type="entry name" value="His_kinase_dom"/>
</dbReference>
<dbReference type="CDD" id="cd00130">
    <property type="entry name" value="PAS"/>
    <property type="match status" value="2"/>
</dbReference>
<keyword evidence="4" id="KW-0808">Transferase</keyword>
<dbReference type="Pfam" id="PF00512">
    <property type="entry name" value="HisKA"/>
    <property type="match status" value="1"/>
</dbReference>
<feature type="domain" description="Response regulatory" evidence="13">
    <location>
        <begin position="806"/>
        <end position="927"/>
    </location>
</feature>
<comment type="catalytic activity">
    <reaction evidence="1">
        <text>ATP + protein L-histidine = ADP + protein N-phospho-L-histidine.</text>
        <dbReference type="EC" id="2.7.13.3"/>
    </reaction>
</comment>
<evidence type="ECO:0000256" key="11">
    <source>
        <dbReference type="PROSITE-ProRule" id="PRU00169"/>
    </source>
</evidence>
<dbReference type="InterPro" id="IPR001789">
    <property type="entry name" value="Sig_transdc_resp-reg_receiver"/>
</dbReference>
<dbReference type="PROSITE" id="PS50112">
    <property type="entry name" value="PAS"/>
    <property type="match status" value="1"/>
</dbReference>
<evidence type="ECO:0000313" key="17">
    <source>
        <dbReference type="Proteomes" id="UP000005089"/>
    </source>
</evidence>
<feature type="domain" description="PAS" evidence="14">
    <location>
        <begin position="132"/>
        <end position="177"/>
    </location>
</feature>
<evidence type="ECO:0000256" key="9">
    <source>
        <dbReference type="ARBA" id="ARBA00058004"/>
    </source>
</evidence>
<sequence>MLHQIPGGTMICHHDERYRFKWVSENFYRMMGFDSESELYEATDGAYASLVHPDDLDKLVEEVHQSKIANVASHFEYRMIKKNGDIIWVHDVGRCFTDLDGDNVTSCFVSDITRRIERDAQEKDTRLEISRKTDFLSQLYDTIPCGIVQMSIDSGHRIINANRGAWEIFGYTRDEYLQEKNDPFLHVLDRDKFWIHKRVDHLAVNGGSITYEREAVKKDGSTGWISVTIERLFNFDGIEVLQAVYSDISEVKKLQKEQEQERAIENRSLRAAIYTAYQLIIRVNLTQDTYEALSERDYVVNYEPYGYFNELMEEVENGLHPDYRDAYIGTFTRQRMIERFDKGEKEIYMEYQRMGADGIYHWVSLTGIRIDNPYNDDTLCILLTKVLDEQRAEQAVQEQVLKNALSAARMANQAKSDFLSRMSHDIRTPLNAIIGMSTISQLKMKEPEVLADCLSKIDVSSRYLLSLINDILDMSRIESGKMALSSERFDFVELIGSINTIVYPQAVAGKLAYQIHQHESLDRYYEGDTLRINQILMNLLSNAVKFTPEGGKIDVHISESRRSNGFAYIEFRVSDTGIGMSSDFMKRLYLPFEQETDDMARNKVGSGLGLSIVYSLVQIMGGTIDAKSEKNRGTTFTVVIPLRLAAPDGDGDTEIAGKAKELLLDKHILIVDTETSIGEQAAAILERIGAKTTCVFSGSDAVDVVKMAMEQGTPFDIALIDWKMKDMNGSELTRRIRQFAPPEKTVIVVTAYDWSIFELDARAAGVNYFMAKPFFTSSFCETLLQLERDHRLGNRKHHEQTYLGRRFLLVEDNELNMEISKALMEINGMEVETAENGKVAVEKFQSFPSGHFAAILMDIRMPVLNGLDATRQIRTLPREDAKTIPVIAMSANAFDEDKKRAFDAGINDYLVKPIDIAKLLSTLEKWV</sequence>
<feature type="modified residue" description="4-aspartylphosphate" evidence="11">
    <location>
        <position position="721"/>
    </location>
</feature>
<keyword evidence="5" id="KW-0732">Signal</keyword>
<dbReference type="eggNOG" id="COG0784">
    <property type="taxonomic scope" value="Bacteria"/>
</dbReference>
<dbReference type="InterPro" id="IPR001610">
    <property type="entry name" value="PAC"/>
</dbReference>
<evidence type="ECO:0000259" key="13">
    <source>
        <dbReference type="PROSITE" id="PS50110"/>
    </source>
</evidence>
<dbReference type="InterPro" id="IPR011006">
    <property type="entry name" value="CheY-like_superfamily"/>
</dbReference>
<dbReference type="SUPFAM" id="SSF52172">
    <property type="entry name" value="CheY-like"/>
    <property type="match status" value="2"/>
</dbReference>
<feature type="domain" description="Response regulatory" evidence="13">
    <location>
        <begin position="667"/>
        <end position="787"/>
    </location>
</feature>
<keyword evidence="17" id="KW-1185">Reference proteome</keyword>
<dbReference type="Pfam" id="PF13426">
    <property type="entry name" value="PAS_9"/>
    <property type="match status" value="1"/>
</dbReference>
<dbReference type="PANTHER" id="PTHR43047">
    <property type="entry name" value="TWO-COMPONENT HISTIDINE PROTEIN KINASE"/>
    <property type="match status" value="1"/>
</dbReference>
<evidence type="ECO:0000259" key="12">
    <source>
        <dbReference type="PROSITE" id="PS50109"/>
    </source>
</evidence>
<dbReference type="InterPro" id="IPR003594">
    <property type="entry name" value="HATPase_dom"/>
</dbReference>
<dbReference type="PROSITE" id="PS50110">
    <property type="entry name" value="RESPONSE_REGULATORY"/>
    <property type="match status" value="2"/>
</dbReference>
<dbReference type="SUPFAM" id="SSF55785">
    <property type="entry name" value="PYP-like sensor domain (PAS domain)"/>
    <property type="match status" value="2"/>
</dbReference>
<dbReference type="Pfam" id="PF02518">
    <property type="entry name" value="HATPase_c"/>
    <property type="match status" value="1"/>
</dbReference>
<dbReference type="STRING" id="847.BRW83_1482"/>
<dbReference type="eggNOG" id="COG2202">
    <property type="taxonomic scope" value="Bacteria"/>
</dbReference>
<dbReference type="InterPro" id="IPR000014">
    <property type="entry name" value="PAS"/>
</dbReference>
<dbReference type="CDD" id="cd17546">
    <property type="entry name" value="REC_hyHK_CKI1_RcsC-like"/>
    <property type="match status" value="2"/>
</dbReference>
<dbReference type="SMART" id="SM00086">
    <property type="entry name" value="PAC"/>
    <property type="match status" value="2"/>
</dbReference>
<dbReference type="Proteomes" id="UP000005089">
    <property type="component" value="Unassembled WGS sequence"/>
</dbReference>
<name>C3X938_OXAFO</name>
<dbReference type="Gene3D" id="3.30.450.20">
    <property type="entry name" value="PAS domain"/>
    <property type="match status" value="2"/>
</dbReference>
<dbReference type="InterPro" id="IPR004358">
    <property type="entry name" value="Sig_transdc_His_kin-like_C"/>
</dbReference>
<dbReference type="CDD" id="cd16922">
    <property type="entry name" value="HATPase_EvgS-ArcB-TorS-like"/>
    <property type="match status" value="1"/>
</dbReference>
<evidence type="ECO:0000256" key="7">
    <source>
        <dbReference type="ARBA" id="ARBA00023012"/>
    </source>
</evidence>
<dbReference type="eggNOG" id="COG2205">
    <property type="taxonomic scope" value="Bacteria"/>
</dbReference>
<feature type="modified residue" description="4-aspartylphosphate" evidence="11">
    <location>
        <position position="858"/>
    </location>
</feature>
<dbReference type="SMART" id="SM00388">
    <property type="entry name" value="HisKA"/>
    <property type="match status" value="1"/>
</dbReference>
<dbReference type="InterPro" id="IPR013655">
    <property type="entry name" value="PAS_fold_3"/>
</dbReference>
<dbReference type="SUPFAM" id="SSF55874">
    <property type="entry name" value="ATPase domain of HSP90 chaperone/DNA topoisomerase II/histidine kinase"/>
    <property type="match status" value="1"/>
</dbReference>
<evidence type="ECO:0000256" key="1">
    <source>
        <dbReference type="ARBA" id="ARBA00000085"/>
    </source>
</evidence>
<feature type="domain" description="PAC" evidence="15">
    <location>
        <begin position="209"/>
        <end position="260"/>
    </location>
</feature>
<dbReference type="EMBL" id="GG658170">
    <property type="protein sequence ID" value="EEO29714.1"/>
    <property type="molecule type" value="Genomic_DNA"/>
</dbReference>
<dbReference type="PROSITE" id="PS50113">
    <property type="entry name" value="PAC"/>
    <property type="match status" value="1"/>
</dbReference>
<evidence type="ECO:0000256" key="3">
    <source>
        <dbReference type="ARBA" id="ARBA00022553"/>
    </source>
</evidence>
<evidence type="ECO:0000313" key="16">
    <source>
        <dbReference type="EMBL" id="EEO29714.1"/>
    </source>
</evidence>
<reference evidence="16 17" key="1">
    <citation type="submission" date="2009-02" db="EMBL/GenBank/DDBJ databases">
        <title>The Genome Sequence of Oxalobacter formigenes OXCC13.</title>
        <authorList>
            <consortium name="The Broad Institute Genome Sequencing Platform"/>
            <person name="Ward D."/>
            <person name="Young S.K."/>
            <person name="Kodira C.D."/>
            <person name="Zeng Q."/>
            <person name="Koehrsen M."/>
            <person name="Alvarado L."/>
            <person name="Berlin A."/>
            <person name="Borenstein D."/>
            <person name="Chen Z."/>
            <person name="Engels R."/>
            <person name="Freedman E."/>
            <person name="Gellesch M."/>
            <person name="Goldberg J."/>
            <person name="Griggs A."/>
            <person name="Gujja S."/>
            <person name="Heiman D."/>
            <person name="Hepburn T."/>
            <person name="Howarth C."/>
            <person name="Jen D."/>
            <person name="Larson L."/>
            <person name="Lewis B."/>
            <person name="Mehta T."/>
            <person name="Park D."/>
            <person name="Pearson M."/>
            <person name="Roberts A."/>
            <person name="Saif S."/>
            <person name="Shea T."/>
            <person name="Shenoy N."/>
            <person name="Sisk P."/>
            <person name="Stolte C."/>
            <person name="Sykes S."/>
            <person name="Walk T."/>
            <person name="White J."/>
            <person name="Yandava C."/>
            <person name="Allison M.J."/>
            <person name="Lander E."/>
            <person name="Nusbaum C."/>
            <person name="Galagan J."/>
            <person name="Birren B."/>
        </authorList>
    </citation>
    <scope>NUCLEOTIDE SEQUENCE [LARGE SCALE GENOMIC DNA]</scope>
    <source>
        <strain evidence="16 17">OXCC13</strain>
    </source>
</reference>
<dbReference type="PANTHER" id="PTHR43047:SF72">
    <property type="entry name" value="OSMOSENSING HISTIDINE PROTEIN KINASE SLN1"/>
    <property type="match status" value="1"/>
</dbReference>
<dbReference type="CDD" id="cd00082">
    <property type="entry name" value="HisKA"/>
    <property type="match status" value="1"/>
</dbReference>
<dbReference type="InterPro" id="IPR036890">
    <property type="entry name" value="HATPase_C_sf"/>
</dbReference>
<keyword evidence="6" id="KW-0418">Kinase</keyword>
<evidence type="ECO:0000259" key="15">
    <source>
        <dbReference type="PROSITE" id="PS50113"/>
    </source>
</evidence>
<dbReference type="FunFam" id="3.30.565.10:FF:000010">
    <property type="entry name" value="Sensor histidine kinase RcsC"/>
    <property type="match status" value="1"/>
</dbReference>